<dbReference type="Proteomes" id="UP000054845">
    <property type="component" value="Unassembled WGS sequence"/>
</dbReference>
<name>A0A0P1BPV5_9BASI</name>
<protein>
    <submittedName>
        <fullName evidence="1">Uncharacterized protein</fullName>
    </submittedName>
</protein>
<evidence type="ECO:0000313" key="2">
    <source>
        <dbReference type="Proteomes" id="UP000054845"/>
    </source>
</evidence>
<accession>A0A0P1BPV5</accession>
<dbReference type="OrthoDB" id="2110578at2759"/>
<proteinExistence type="predicted"/>
<dbReference type="STRING" id="401625.A0A0P1BPV5"/>
<keyword evidence="2" id="KW-1185">Reference proteome</keyword>
<sequence length="234" mass="24334">MKFSAIAVGAAAVIGSTFAQNATTPCSKYAEALFGASNGTTQLTLLTALVNTAVIGNYSAGAMNAVTGILNPGRTSTGEEVNLLGYFNGSIVSTNRGNNAVALNFLDGGGAEPLKQNKPANDNARDSNQYKLLTHLYQYFGALLGCSAEGFPAYQGSVSQSAVHRYMNLNTAQVTYFIEQVGAAATSFGVTQEDVTSVANTLSQAFNVRCAPAMKLPASAPEAYSHVADHDSLK</sequence>
<dbReference type="EMBL" id="CCYA01000270">
    <property type="protein sequence ID" value="CEH18270.1"/>
    <property type="molecule type" value="Genomic_DNA"/>
</dbReference>
<organism evidence="1 2">
    <name type="scientific">Ceraceosorus bombacis</name>
    <dbReference type="NCBI Taxonomy" id="401625"/>
    <lineage>
        <taxon>Eukaryota</taxon>
        <taxon>Fungi</taxon>
        <taxon>Dikarya</taxon>
        <taxon>Basidiomycota</taxon>
        <taxon>Ustilaginomycotina</taxon>
        <taxon>Exobasidiomycetes</taxon>
        <taxon>Ceraceosorales</taxon>
        <taxon>Ceraceosoraceae</taxon>
        <taxon>Ceraceosorus</taxon>
    </lineage>
</organism>
<evidence type="ECO:0000313" key="1">
    <source>
        <dbReference type="EMBL" id="CEH18270.1"/>
    </source>
</evidence>
<dbReference type="AlphaFoldDB" id="A0A0P1BPV5"/>
<reference evidence="1 2" key="1">
    <citation type="submission" date="2014-09" db="EMBL/GenBank/DDBJ databases">
        <authorList>
            <person name="Magalhaes I.L.F."/>
            <person name="Oliveira U."/>
            <person name="Santos F.R."/>
            <person name="Vidigal T.H.D.A."/>
            <person name="Brescovit A.D."/>
            <person name="Santos A.J."/>
        </authorList>
    </citation>
    <scope>NUCLEOTIDE SEQUENCE [LARGE SCALE GENOMIC DNA]</scope>
</reference>